<dbReference type="Proteomes" id="UP001153076">
    <property type="component" value="Unassembled WGS sequence"/>
</dbReference>
<evidence type="ECO:0000313" key="2">
    <source>
        <dbReference type="Proteomes" id="UP001153076"/>
    </source>
</evidence>
<dbReference type="AlphaFoldDB" id="A0A9Q1K4Y9"/>
<sequence length="198" mass="22411">MVAPEKARPFIEGGQVFTYGRYDAACRCVKKWRSLCLEPRLIDEVILTNLIAIPPTDEPSLVPDPLDALNADMMDDMEAKNNVELYRNLYNIEDIKRSSNSTKRKRSEDGDGANSKAIQSLYWPMYGHYFLESPGSISYFTQSILRGYDCCSVFQLVVYDLRSCLCDICLLCTNGVVPMSMVAHIVPGFWGRGLRLVF</sequence>
<comment type="caution">
    <text evidence="1">The sequence shown here is derived from an EMBL/GenBank/DDBJ whole genome shotgun (WGS) entry which is preliminary data.</text>
</comment>
<organism evidence="1 2">
    <name type="scientific">Carnegiea gigantea</name>
    <dbReference type="NCBI Taxonomy" id="171969"/>
    <lineage>
        <taxon>Eukaryota</taxon>
        <taxon>Viridiplantae</taxon>
        <taxon>Streptophyta</taxon>
        <taxon>Embryophyta</taxon>
        <taxon>Tracheophyta</taxon>
        <taxon>Spermatophyta</taxon>
        <taxon>Magnoliopsida</taxon>
        <taxon>eudicotyledons</taxon>
        <taxon>Gunneridae</taxon>
        <taxon>Pentapetalae</taxon>
        <taxon>Caryophyllales</taxon>
        <taxon>Cactineae</taxon>
        <taxon>Cactaceae</taxon>
        <taxon>Cactoideae</taxon>
        <taxon>Echinocereeae</taxon>
        <taxon>Carnegiea</taxon>
    </lineage>
</organism>
<protein>
    <submittedName>
        <fullName evidence="1">Uncharacterized protein</fullName>
    </submittedName>
</protein>
<proteinExistence type="predicted"/>
<name>A0A9Q1K4Y9_9CARY</name>
<keyword evidence="2" id="KW-1185">Reference proteome</keyword>
<accession>A0A9Q1K4Y9</accession>
<reference evidence="1" key="1">
    <citation type="submission" date="2022-04" db="EMBL/GenBank/DDBJ databases">
        <title>Carnegiea gigantea Genome sequencing and assembly v2.</title>
        <authorList>
            <person name="Copetti D."/>
            <person name="Sanderson M.J."/>
            <person name="Burquez A."/>
            <person name="Wojciechowski M.F."/>
        </authorList>
    </citation>
    <scope>NUCLEOTIDE SEQUENCE</scope>
    <source>
        <strain evidence="1">SGP5-SGP5p</strain>
        <tissue evidence="1">Aerial part</tissue>
    </source>
</reference>
<dbReference type="EMBL" id="JAKOGI010000340">
    <property type="protein sequence ID" value="KAJ8436506.1"/>
    <property type="molecule type" value="Genomic_DNA"/>
</dbReference>
<evidence type="ECO:0000313" key="1">
    <source>
        <dbReference type="EMBL" id="KAJ8436506.1"/>
    </source>
</evidence>
<gene>
    <name evidence="1" type="ORF">Cgig2_003204</name>
</gene>